<reference evidence="1 2" key="1">
    <citation type="submission" date="2018-06" db="EMBL/GenBank/DDBJ databases">
        <title>Genomic Encyclopedia of Type Strains, Phase IV (KMG-IV): sequencing the most valuable type-strain genomes for metagenomic binning, comparative biology and taxonomic classification.</title>
        <authorList>
            <person name="Goeker M."/>
        </authorList>
    </citation>
    <scope>NUCLEOTIDE SEQUENCE [LARGE SCALE GENOMIC DNA]</scope>
    <source>
        <strain evidence="1 2">DSM 25520</strain>
    </source>
</reference>
<organism evidence="1 2">
    <name type="scientific">Eoetvoesiella caeni</name>
    <dbReference type="NCBI Taxonomy" id="645616"/>
    <lineage>
        <taxon>Bacteria</taxon>
        <taxon>Pseudomonadati</taxon>
        <taxon>Pseudomonadota</taxon>
        <taxon>Betaproteobacteria</taxon>
        <taxon>Burkholderiales</taxon>
        <taxon>Alcaligenaceae</taxon>
        <taxon>Eoetvoesiella</taxon>
    </lineage>
</organism>
<gene>
    <name evidence="1" type="ORF">DFR37_10460</name>
</gene>
<evidence type="ECO:0000313" key="2">
    <source>
        <dbReference type="Proteomes" id="UP000253628"/>
    </source>
</evidence>
<accession>A0A366HDL5</accession>
<proteinExistence type="predicted"/>
<keyword evidence="2" id="KW-1185">Reference proteome</keyword>
<comment type="caution">
    <text evidence="1">The sequence shown here is derived from an EMBL/GenBank/DDBJ whole genome shotgun (WGS) entry which is preliminary data.</text>
</comment>
<name>A0A366HDL5_9BURK</name>
<dbReference type="OrthoDB" id="9182171at2"/>
<dbReference type="EMBL" id="QNRQ01000004">
    <property type="protein sequence ID" value="RBP39966.1"/>
    <property type="molecule type" value="Genomic_DNA"/>
</dbReference>
<dbReference type="Proteomes" id="UP000253628">
    <property type="component" value="Unassembled WGS sequence"/>
</dbReference>
<evidence type="ECO:0000313" key="1">
    <source>
        <dbReference type="EMBL" id="RBP39966.1"/>
    </source>
</evidence>
<dbReference type="AlphaFoldDB" id="A0A366HDL5"/>
<protein>
    <submittedName>
        <fullName evidence="1">Uncharacterized protein</fullName>
    </submittedName>
</protein>
<sequence length="299" mass="34429">MNETFVLEPKGFSTELELKMVLGRFGSYSGRYLARYPHAIREHIKKSMDGLSELQLKRMSSILRSADEANVFQLLKNLSWKDSATWYDNAIQTVRNKATNGLVTFNLETDETASIYHVGDVAEWGPAEERILGTKEEYVRVSRTLLLTSPEIYFIDPYINPLKDSYYETMLAYLTLIAENRRCSKICFIARESNVIGNEPADVTREAIREKLLKLNRGAKIQGKTTQFCLARDEREDFKMHGRYLLTRRGGLQLDQGFQKLPRRRVDVAPISKNRLDELWSSYITGQPFQRTIGEPISV</sequence>
<dbReference type="RefSeq" id="WP_113932941.1">
    <property type="nucleotide sequence ID" value="NZ_JACCEU010000005.1"/>
</dbReference>